<evidence type="ECO:0000313" key="1">
    <source>
        <dbReference type="EMBL" id="CAG8545471.1"/>
    </source>
</evidence>
<proteinExistence type="predicted"/>
<dbReference type="EMBL" id="CAJVQB010001668">
    <property type="protein sequence ID" value="CAG8545471.1"/>
    <property type="molecule type" value="Genomic_DNA"/>
</dbReference>
<accession>A0ABN7U9W2</accession>
<name>A0ABN7U9W2_GIGMA</name>
<protein>
    <submittedName>
        <fullName evidence="1">38926_t:CDS:1</fullName>
    </submittedName>
</protein>
<dbReference type="Proteomes" id="UP000789901">
    <property type="component" value="Unassembled WGS sequence"/>
</dbReference>
<keyword evidence="2" id="KW-1185">Reference proteome</keyword>
<comment type="caution">
    <text evidence="1">The sequence shown here is derived from an EMBL/GenBank/DDBJ whole genome shotgun (WGS) entry which is preliminary data.</text>
</comment>
<evidence type="ECO:0000313" key="2">
    <source>
        <dbReference type="Proteomes" id="UP000789901"/>
    </source>
</evidence>
<reference evidence="1 2" key="1">
    <citation type="submission" date="2021-06" db="EMBL/GenBank/DDBJ databases">
        <authorList>
            <person name="Kallberg Y."/>
            <person name="Tangrot J."/>
            <person name="Rosling A."/>
        </authorList>
    </citation>
    <scope>NUCLEOTIDE SEQUENCE [LARGE SCALE GENOMIC DNA]</scope>
    <source>
        <strain evidence="1 2">120-4 pot B 10/14</strain>
    </source>
</reference>
<sequence length="91" mass="10615">MSLFSLVKMDKQKRTYTPEQIAIKNENKNELSPTCQLTDDLKKFLCVVTDLNNKYCPTCKVSFPSVILNIKRILALDVVETNRFQKVFERE</sequence>
<organism evidence="1 2">
    <name type="scientific">Gigaspora margarita</name>
    <dbReference type="NCBI Taxonomy" id="4874"/>
    <lineage>
        <taxon>Eukaryota</taxon>
        <taxon>Fungi</taxon>
        <taxon>Fungi incertae sedis</taxon>
        <taxon>Mucoromycota</taxon>
        <taxon>Glomeromycotina</taxon>
        <taxon>Glomeromycetes</taxon>
        <taxon>Diversisporales</taxon>
        <taxon>Gigasporaceae</taxon>
        <taxon>Gigaspora</taxon>
    </lineage>
</organism>
<gene>
    <name evidence="1" type="ORF">GMARGA_LOCUS4296</name>
</gene>